<dbReference type="CDD" id="cd02980">
    <property type="entry name" value="TRX_Fd_family"/>
    <property type="match status" value="1"/>
</dbReference>
<protein>
    <submittedName>
        <fullName evidence="4">Ferredoxin</fullName>
    </submittedName>
</protein>
<evidence type="ECO:0000256" key="3">
    <source>
        <dbReference type="ARBA" id="ARBA00023014"/>
    </source>
</evidence>
<accession>A0ABR5ND15</accession>
<dbReference type="SUPFAM" id="SSF52833">
    <property type="entry name" value="Thioredoxin-like"/>
    <property type="match status" value="1"/>
</dbReference>
<keyword evidence="2" id="KW-0408">Iron</keyword>
<dbReference type="PANTHER" id="PTHR43578:SF3">
    <property type="entry name" value="NADH-QUINONE OXIDOREDUCTASE SUBUNIT F"/>
    <property type="match status" value="1"/>
</dbReference>
<reference evidence="4 5" key="1">
    <citation type="submission" date="2015-09" db="EMBL/GenBank/DDBJ databases">
        <title>Genome sequencing project for genomic taxonomy and phylogenomics of Bacillus-like bacteria.</title>
        <authorList>
            <person name="Liu B."/>
            <person name="Wang J."/>
            <person name="Zhu Y."/>
            <person name="Liu G."/>
            <person name="Chen Q."/>
            <person name="Chen Z."/>
            <person name="Lan J."/>
            <person name="Che J."/>
            <person name="Ge C."/>
            <person name="Shi H."/>
            <person name="Pan Z."/>
            <person name="Liu X."/>
        </authorList>
    </citation>
    <scope>NUCLEOTIDE SEQUENCE [LARGE SCALE GENOMIC DNA]</scope>
    <source>
        <strain evidence="4 5">DSM 8552</strain>
    </source>
</reference>
<proteinExistence type="predicted"/>
<dbReference type="RefSeq" id="WP_055743705.1">
    <property type="nucleotide sequence ID" value="NZ_LJJB01000007.1"/>
</dbReference>
<sequence>MATWDLTQTKHHVLLCNGGSCNRNGGEEVTVAIRNAIAEAGLDDRVHTTRTRCNGRCEDACVMIVYPEGIWYQNVTPEDASRLVEEHFLKGEPVASMISHRFDQQSFVREENTIPGILKSEKIKK</sequence>
<organism evidence="4 5">
    <name type="scientific">Brevibacillus choshinensis</name>
    <dbReference type="NCBI Taxonomy" id="54911"/>
    <lineage>
        <taxon>Bacteria</taxon>
        <taxon>Bacillati</taxon>
        <taxon>Bacillota</taxon>
        <taxon>Bacilli</taxon>
        <taxon>Bacillales</taxon>
        <taxon>Paenibacillaceae</taxon>
        <taxon>Brevibacillus</taxon>
    </lineage>
</organism>
<keyword evidence="1" id="KW-0479">Metal-binding</keyword>
<dbReference type="InterPro" id="IPR036249">
    <property type="entry name" value="Thioredoxin-like_sf"/>
</dbReference>
<dbReference type="PANTHER" id="PTHR43578">
    <property type="entry name" value="NADH-QUINONE OXIDOREDUCTASE SUBUNIT F"/>
    <property type="match status" value="1"/>
</dbReference>
<evidence type="ECO:0000313" key="5">
    <source>
        <dbReference type="Proteomes" id="UP000051063"/>
    </source>
</evidence>
<dbReference type="Proteomes" id="UP000051063">
    <property type="component" value="Unassembled WGS sequence"/>
</dbReference>
<comment type="caution">
    <text evidence="4">The sequence shown here is derived from an EMBL/GenBank/DDBJ whole genome shotgun (WGS) entry which is preliminary data.</text>
</comment>
<evidence type="ECO:0000256" key="2">
    <source>
        <dbReference type="ARBA" id="ARBA00023004"/>
    </source>
</evidence>
<keyword evidence="3" id="KW-0411">Iron-sulfur</keyword>
<dbReference type="Gene3D" id="3.40.30.10">
    <property type="entry name" value="Glutaredoxin"/>
    <property type="match status" value="1"/>
</dbReference>
<dbReference type="Pfam" id="PF01257">
    <property type="entry name" value="2Fe-2S_thioredx"/>
    <property type="match status" value="1"/>
</dbReference>
<evidence type="ECO:0000256" key="1">
    <source>
        <dbReference type="ARBA" id="ARBA00022723"/>
    </source>
</evidence>
<dbReference type="EMBL" id="LJJB01000007">
    <property type="protein sequence ID" value="KQL49407.1"/>
    <property type="molecule type" value="Genomic_DNA"/>
</dbReference>
<evidence type="ECO:0000313" key="4">
    <source>
        <dbReference type="EMBL" id="KQL49407.1"/>
    </source>
</evidence>
<name>A0ABR5ND15_BRECH</name>
<keyword evidence="5" id="KW-1185">Reference proteome</keyword>
<gene>
    <name evidence="4" type="ORF">AN963_06530</name>
</gene>